<evidence type="ECO:0000313" key="3">
    <source>
        <dbReference type="Proteomes" id="UP001054889"/>
    </source>
</evidence>
<feature type="compositionally biased region" description="Pro residues" evidence="1">
    <location>
        <begin position="72"/>
        <end position="85"/>
    </location>
</feature>
<evidence type="ECO:0000256" key="1">
    <source>
        <dbReference type="SAM" id="MobiDB-lite"/>
    </source>
</evidence>
<evidence type="ECO:0000313" key="2">
    <source>
        <dbReference type="EMBL" id="GJN34410.1"/>
    </source>
</evidence>
<reference evidence="2" key="2">
    <citation type="submission" date="2021-12" db="EMBL/GenBank/DDBJ databases">
        <title>Resequencing data analysis of finger millet.</title>
        <authorList>
            <person name="Hatakeyama M."/>
            <person name="Aluri S."/>
            <person name="Balachadran M.T."/>
            <person name="Sivarajan S.R."/>
            <person name="Poveda L."/>
            <person name="Shimizu-Inatsugi R."/>
            <person name="Schlapbach R."/>
            <person name="Sreeman S.M."/>
            <person name="Shimizu K.K."/>
        </authorList>
    </citation>
    <scope>NUCLEOTIDE SEQUENCE</scope>
</reference>
<gene>
    <name evidence="2" type="primary">gb23066</name>
    <name evidence="2" type="ORF">PR202_gb23066</name>
</gene>
<dbReference type="Proteomes" id="UP001054889">
    <property type="component" value="Unassembled WGS sequence"/>
</dbReference>
<reference evidence="2" key="1">
    <citation type="journal article" date="2018" name="DNA Res.">
        <title>Multiple hybrid de novo genome assembly of finger millet, an orphan allotetraploid crop.</title>
        <authorList>
            <person name="Hatakeyama M."/>
            <person name="Aluri S."/>
            <person name="Balachadran M.T."/>
            <person name="Sivarajan S.R."/>
            <person name="Patrignani A."/>
            <person name="Gruter S."/>
            <person name="Poveda L."/>
            <person name="Shimizu-Inatsugi R."/>
            <person name="Baeten J."/>
            <person name="Francoijs K.J."/>
            <person name="Nataraja K.N."/>
            <person name="Reddy Y.A.N."/>
            <person name="Phadnis S."/>
            <person name="Ravikumar R.L."/>
            <person name="Schlapbach R."/>
            <person name="Sreeman S.M."/>
            <person name="Shimizu K.K."/>
        </authorList>
    </citation>
    <scope>NUCLEOTIDE SEQUENCE</scope>
</reference>
<keyword evidence="3" id="KW-1185">Reference proteome</keyword>
<name>A0AAV5FJD3_ELECO</name>
<accession>A0AAV5FJD3</accession>
<comment type="caution">
    <text evidence="2">The sequence shown here is derived from an EMBL/GenBank/DDBJ whole genome shotgun (WGS) entry which is preliminary data.</text>
</comment>
<sequence>MAVPDPAMAITRARPEGGAAARFESCSTAEKEVLQFRAKMQDSHYRHELVCFALVRHCWVCLTLSSLHAPLTAPPPREVAPPLLAPVPAATRPMRRSGTTR</sequence>
<feature type="region of interest" description="Disordered" evidence="1">
    <location>
        <begin position="72"/>
        <end position="101"/>
    </location>
</feature>
<dbReference type="EMBL" id="BQKI01000085">
    <property type="protein sequence ID" value="GJN34410.1"/>
    <property type="molecule type" value="Genomic_DNA"/>
</dbReference>
<protein>
    <submittedName>
        <fullName evidence="2">Uncharacterized protein</fullName>
    </submittedName>
</protein>
<dbReference type="AlphaFoldDB" id="A0AAV5FJD3"/>
<proteinExistence type="predicted"/>
<organism evidence="2 3">
    <name type="scientific">Eleusine coracana subsp. coracana</name>
    <dbReference type="NCBI Taxonomy" id="191504"/>
    <lineage>
        <taxon>Eukaryota</taxon>
        <taxon>Viridiplantae</taxon>
        <taxon>Streptophyta</taxon>
        <taxon>Embryophyta</taxon>
        <taxon>Tracheophyta</taxon>
        <taxon>Spermatophyta</taxon>
        <taxon>Magnoliopsida</taxon>
        <taxon>Liliopsida</taxon>
        <taxon>Poales</taxon>
        <taxon>Poaceae</taxon>
        <taxon>PACMAD clade</taxon>
        <taxon>Chloridoideae</taxon>
        <taxon>Cynodonteae</taxon>
        <taxon>Eleusininae</taxon>
        <taxon>Eleusine</taxon>
    </lineage>
</organism>